<reference evidence="2" key="1">
    <citation type="submission" date="2016-10" db="EMBL/GenBank/DDBJ databases">
        <authorList>
            <person name="Varghese N."/>
            <person name="Submissions S."/>
        </authorList>
    </citation>
    <scope>NUCLEOTIDE SEQUENCE [LARGE SCALE GENOMIC DNA]</scope>
    <source>
        <strain evidence="2">DSM 217</strain>
    </source>
</reference>
<dbReference type="EMBL" id="FNNZ01000008">
    <property type="protein sequence ID" value="SDW77379.1"/>
    <property type="molecule type" value="Genomic_DNA"/>
</dbReference>
<proteinExistence type="predicted"/>
<dbReference type="STRING" id="1058.SAMN05421783_108108"/>
<gene>
    <name evidence="1" type="ORF">SAMN05421783_108108</name>
</gene>
<evidence type="ECO:0000313" key="1">
    <source>
        <dbReference type="EMBL" id="SDW77379.1"/>
    </source>
</evidence>
<protein>
    <submittedName>
        <fullName evidence="1">Uncharacterized protein</fullName>
    </submittedName>
</protein>
<sequence length="65" mass="7629">MSERPETPSAGPPMREWNDLGTEEQTALLIEYGYHLEQLPPTCDLRTKVERLREWLQGRGIRYRG</sequence>
<dbReference type="Proteomes" id="UP000198816">
    <property type="component" value="Unassembled WGS sequence"/>
</dbReference>
<name>A0A1H2WBH0_THIRO</name>
<dbReference type="AlphaFoldDB" id="A0A1H2WBH0"/>
<dbReference type="OrthoDB" id="5772137at2"/>
<organism evidence="1 2">
    <name type="scientific">Thiocapsa roseopersicina</name>
    <dbReference type="NCBI Taxonomy" id="1058"/>
    <lineage>
        <taxon>Bacteria</taxon>
        <taxon>Pseudomonadati</taxon>
        <taxon>Pseudomonadota</taxon>
        <taxon>Gammaproteobacteria</taxon>
        <taxon>Chromatiales</taxon>
        <taxon>Chromatiaceae</taxon>
        <taxon>Thiocapsa</taxon>
    </lineage>
</organism>
<accession>A0A1H2WBH0</accession>
<keyword evidence="2" id="KW-1185">Reference proteome</keyword>
<dbReference type="RefSeq" id="WP_093031148.1">
    <property type="nucleotide sequence ID" value="NZ_FNNZ01000008.1"/>
</dbReference>
<evidence type="ECO:0000313" key="2">
    <source>
        <dbReference type="Proteomes" id="UP000198816"/>
    </source>
</evidence>